<dbReference type="PANTHER" id="PTHR30244">
    <property type="entry name" value="TRANSAMINASE"/>
    <property type="match status" value="1"/>
</dbReference>
<dbReference type="Gene3D" id="3.40.640.10">
    <property type="entry name" value="Type I PLP-dependent aspartate aminotransferase-like (Major domain)"/>
    <property type="match status" value="1"/>
</dbReference>
<dbReference type="GO" id="GO:0030170">
    <property type="term" value="F:pyridoxal phosphate binding"/>
    <property type="evidence" value="ECO:0007669"/>
    <property type="project" value="TreeGrafter"/>
</dbReference>
<evidence type="ECO:0000256" key="5">
    <source>
        <dbReference type="RuleBase" id="RU004508"/>
    </source>
</evidence>
<dbReference type="OrthoDB" id="9804264at2"/>
<proteinExistence type="inferred from homology"/>
<gene>
    <name evidence="6" type="ORF">BFW87_02945</name>
</gene>
<dbReference type="Gene3D" id="3.90.1150.10">
    <property type="entry name" value="Aspartate Aminotransferase, domain 1"/>
    <property type="match status" value="1"/>
</dbReference>
<sequence>MENIVLFSAVKANAGLDFVTPLKAVLDSHWYVLGNEVKLFEEEFAAYVGTRHCISVANGSDALELALKGLGVGRGDPVVAVANAGFYASTAIHAVGAEPLYVDVDAASLTLCPQALAAVLQNKPAAVIVTHLYGQLANIEEIVRIASAAGVPVLEDCAQAHGARRNGKQAGSFGTVACFSFYPTKNLGALGDGGAIVTDNDELATRIRQLRQYGWTQKYQVSVPGGRNSRLDEMQAAILRVKLPHLDTWNQQRRDIVKRYNAAFAALAMQLPCSTDEDYVGHLYVVRVKARAQFAAALKEKAVNTDIHYPIADHQQPAYAASPAALGETERACETVISLPCYPGLTAEEVERVIEAVTTYFAGGK</sequence>
<feature type="active site" description="Proton acceptor" evidence="3">
    <location>
        <position position="185"/>
    </location>
</feature>
<dbReference type="EMBL" id="MSDF01000007">
    <property type="protein sequence ID" value="OPA99689.1"/>
    <property type="molecule type" value="Genomic_DNA"/>
</dbReference>
<dbReference type="InterPro" id="IPR000653">
    <property type="entry name" value="DegT/StrS_aminotransferase"/>
</dbReference>
<dbReference type="CDD" id="cd00616">
    <property type="entry name" value="AHBA_syn"/>
    <property type="match status" value="1"/>
</dbReference>
<comment type="similarity">
    <text evidence="2 5">Belongs to the DegT/DnrJ/EryC1 family.</text>
</comment>
<dbReference type="RefSeq" id="WP_078738486.1">
    <property type="nucleotide sequence ID" value="NZ_MSDF01000007.1"/>
</dbReference>
<dbReference type="GO" id="GO:0008483">
    <property type="term" value="F:transaminase activity"/>
    <property type="evidence" value="ECO:0007669"/>
    <property type="project" value="TreeGrafter"/>
</dbReference>
<organism evidence="6 7">
    <name type="scientific">Pseudomonas fluorescens</name>
    <dbReference type="NCBI Taxonomy" id="294"/>
    <lineage>
        <taxon>Bacteria</taxon>
        <taxon>Pseudomonadati</taxon>
        <taxon>Pseudomonadota</taxon>
        <taxon>Gammaproteobacteria</taxon>
        <taxon>Pseudomonadales</taxon>
        <taxon>Pseudomonadaceae</taxon>
        <taxon>Pseudomonas</taxon>
    </lineage>
</organism>
<evidence type="ECO:0000313" key="7">
    <source>
        <dbReference type="Proteomes" id="UP000190965"/>
    </source>
</evidence>
<dbReference type="Pfam" id="PF01041">
    <property type="entry name" value="DegT_DnrJ_EryC1"/>
    <property type="match status" value="1"/>
</dbReference>
<keyword evidence="1 4" id="KW-0663">Pyridoxal phosphate</keyword>
<dbReference type="SUPFAM" id="SSF53383">
    <property type="entry name" value="PLP-dependent transferases"/>
    <property type="match status" value="1"/>
</dbReference>
<dbReference type="PANTHER" id="PTHR30244:SF36">
    <property type="entry name" value="3-OXO-GLUCOSE-6-PHOSPHATE:GLUTAMATE AMINOTRANSFERASE"/>
    <property type="match status" value="1"/>
</dbReference>
<dbReference type="AlphaFoldDB" id="A0A1T2Z6R6"/>
<dbReference type="InterPro" id="IPR015422">
    <property type="entry name" value="PyrdxlP-dep_Trfase_small"/>
</dbReference>
<dbReference type="PIRSF" id="PIRSF000390">
    <property type="entry name" value="PLP_StrS"/>
    <property type="match status" value="1"/>
</dbReference>
<evidence type="ECO:0000256" key="4">
    <source>
        <dbReference type="PIRSR" id="PIRSR000390-2"/>
    </source>
</evidence>
<comment type="caution">
    <text evidence="6">The sequence shown here is derived from an EMBL/GenBank/DDBJ whole genome shotgun (WGS) entry which is preliminary data.</text>
</comment>
<evidence type="ECO:0000256" key="1">
    <source>
        <dbReference type="ARBA" id="ARBA00022898"/>
    </source>
</evidence>
<reference evidence="6 7" key="1">
    <citation type="submission" date="2016-12" db="EMBL/GenBank/DDBJ databases">
        <title>Draft genome sequences of seven strains of Pseudomonas fluorescens that produce 4-formylaminooxyvinylglycine.</title>
        <authorList>
            <person name="Okrent R.A."/>
            <person name="Manning V.A."/>
            <person name="Trippe K.M."/>
        </authorList>
    </citation>
    <scope>NUCLEOTIDE SEQUENCE [LARGE SCALE GENOMIC DNA]</scope>
    <source>
        <strain evidence="6 7">P5A</strain>
    </source>
</reference>
<dbReference type="Proteomes" id="UP000190965">
    <property type="component" value="Unassembled WGS sequence"/>
</dbReference>
<protein>
    <submittedName>
        <fullName evidence="6">Erythromycin biosynthesis sensory transduction protein eryC1</fullName>
    </submittedName>
</protein>
<dbReference type="InterPro" id="IPR015424">
    <property type="entry name" value="PyrdxlP-dep_Trfase"/>
</dbReference>
<dbReference type="InterPro" id="IPR015421">
    <property type="entry name" value="PyrdxlP-dep_Trfase_major"/>
</dbReference>
<evidence type="ECO:0000256" key="3">
    <source>
        <dbReference type="PIRSR" id="PIRSR000390-1"/>
    </source>
</evidence>
<name>A0A1T2Z6R6_PSEFL</name>
<feature type="modified residue" description="N6-(pyridoxal phosphate)lysine" evidence="4">
    <location>
        <position position="185"/>
    </location>
</feature>
<dbReference type="GO" id="GO:0000271">
    <property type="term" value="P:polysaccharide biosynthetic process"/>
    <property type="evidence" value="ECO:0007669"/>
    <property type="project" value="TreeGrafter"/>
</dbReference>
<evidence type="ECO:0000313" key="6">
    <source>
        <dbReference type="EMBL" id="OPA99689.1"/>
    </source>
</evidence>
<evidence type="ECO:0000256" key="2">
    <source>
        <dbReference type="ARBA" id="ARBA00037999"/>
    </source>
</evidence>
<accession>A0A1T2Z6R6</accession>